<dbReference type="Gene3D" id="3.40.50.1240">
    <property type="entry name" value="Phosphoglycerate mutase-like"/>
    <property type="match status" value="1"/>
</dbReference>
<dbReference type="PANTHER" id="PTHR48100">
    <property type="entry name" value="BROAD-SPECIFICITY PHOSPHATASE YOR283W-RELATED"/>
    <property type="match status" value="1"/>
</dbReference>
<feature type="region of interest" description="Disordered" evidence="1">
    <location>
        <begin position="353"/>
        <end position="378"/>
    </location>
</feature>
<dbReference type="PANTHER" id="PTHR48100:SF32">
    <property type="entry name" value="ANCHORED PROTEIN, PUTATIVE (AFU_ORTHOLOGUE AFUA_1G10590)-RELATED"/>
    <property type="match status" value="1"/>
</dbReference>
<protein>
    <submittedName>
        <fullName evidence="3">Phosphoglycerate mutase</fullName>
    </submittedName>
</protein>
<keyword evidence="4" id="KW-1185">Reference proteome</keyword>
<evidence type="ECO:0000256" key="2">
    <source>
        <dbReference type="SAM" id="SignalP"/>
    </source>
</evidence>
<reference evidence="3" key="1">
    <citation type="journal article" date="2023" name="Mol. Phylogenet. Evol.">
        <title>Genome-scale phylogeny and comparative genomics of the fungal order Sordariales.</title>
        <authorList>
            <person name="Hensen N."/>
            <person name="Bonometti L."/>
            <person name="Westerberg I."/>
            <person name="Brannstrom I.O."/>
            <person name="Guillou S."/>
            <person name="Cros-Aarteil S."/>
            <person name="Calhoun S."/>
            <person name="Haridas S."/>
            <person name="Kuo A."/>
            <person name="Mondo S."/>
            <person name="Pangilinan J."/>
            <person name="Riley R."/>
            <person name="LaButti K."/>
            <person name="Andreopoulos B."/>
            <person name="Lipzen A."/>
            <person name="Chen C."/>
            <person name="Yan M."/>
            <person name="Daum C."/>
            <person name="Ng V."/>
            <person name="Clum A."/>
            <person name="Steindorff A."/>
            <person name="Ohm R.A."/>
            <person name="Martin F."/>
            <person name="Silar P."/>
            <person name="Natvig D.O."/>
            <person name="Lalanne C."/>
            <person name="Gautier V."/>
            <person name="Ament-Velasquez S.L."/>
            <person name="Kruys A."/>
            <person name="Hutchinson M.I."/>
            <person name="Powell A.J."/>
            <person name="Barry K."/>
            <person name="Miller A.N."/>
            <person name="Grigoriev I.V."/>
            <person name="Debuchy R."/>
            <person name="Gladieux P."/>
            <person name="Hiltunen Thoren M."/>
            <person name="Johannesson H."/>
        </authorList>
    </citation>
    <scope>NUCLEOTIDE SEQUENCE</scope>
    <source>
        <strain evidence="3">CBS 757.83</strain>
    </source>
</reference>
<keyword evidence="2" id="KW-0732">Signal</keyword>
<dbReference type="Pfam" id="PF00300">
    <property type="entry name" value="His_Phos_1"/>
    <property type="match status" value="1"/>
</dbReference>
<accession>A0AAN6T4Q9</accession>
<dbReference type="InterPro" id="IPR013078">
    <property type="entry name" value="His_Pase_superF_clade-1"/>
</dbReference>
<dbReference type="InterPro" id="IPR050275">
    <property type="entry name" value="PGM_Phosphatase"/>
</dbReference>
<dbReference type="EMBL" id="MU863627">
    <property type="protein sequence ID" value="KAK4104009.1"/>
    <property type="molecule type" value="Genomic_DNA"/>
</dbReference>
<dbReference type="InterPro" id="IPR029033">
    <property type="entry name" value="His_PPase_superfam"/>
</dbReference>
<dbReference type="GO" id="GO:0016791">
    <property type="term" value="F:phosphatase activity"/>
    <property type="evidence" value="ECO:0007669"/>
    <property type="project" value="TreeGrafter"/>
</dbReference>
<evidence type="ECO:0000313" key="4">
    <source>
        <dbReference type="Proteomes" id="UP001305647"/>
    </source>
</evidence>
<dbReference type="SUPFAM" id="SSF53254">
    <property type="entry name" value="Phosphoglycerate mutase-like"/>
    <property type="match status" value="1"/>
</dbReference>
<organism evidence="3 4">
    <name type="scientific">Parathielavia hyrcaniae</name>
    <dbReference type="NCBI Taxonomy" id="113614"/>
    <lineage>
        <taxon>Eukaryota</taxon>
        <taxon>Fungi</taxon>
        <taxon>Dikarya</taxon>
        <taxon>Ascomycota</taxon>
        <taxon>Pezizomycotina</taxon>
        <taxon>Sordariomycetes</taxon>
        <taxon>Sordariomycetidae</taxon>
        <taxon>Sordariales</taxon>
        <taxon>Chaetomiaceae</taxon>
        <taxon>Parathielavia</taxon>
    </lineage>
</organism>
<evidence type="ECO:0000313" key="3">
    <source>
        <dbReference type="EMBL" id="KAK4104009.1"/>
    </source>
</evidence>
<evidence type="ECO:0000256" key="1">
    <source>
        <dbReference type="SAM" id="MobiDB-lite"/>
    </source>
</evidence>
<feature type="chain" id="PRO_5042910542" evidence="2">
    <location>
        <begin position="21"/>
        <end position="378"/>
    </location>
</feature>
<dbReference type="CDD" id="cd07040">
    <property type="entry name" value="HP"/>
    <property type="match status" value="1"/>
</dbReference>
<gene>
    <name evidence="3" type="ORF">N658DRAFT_420294</name>
</gene>
<name>A0AAN6T4Q9_9PEZI</name>
<sequence>MKTSSLTAALLAVAPAAATGWSWAAAHGKSINFTSVPGYFVQDDEATNPTGFDYASVNFGLINRTYPTDKRFDPNGEKTQWQRFEAYVKFLNSACSKRRGVQYKLLFIGRHGEGWHNAAESFYGTPAWNCYWAEQQGNGTAVWADPLLTPAGEVEAYKANAYFKDRYETQKMPHFETYYSSPLSRCTITANLTFADMSLPADRPFTPIVKEGFREGMTVHTCNRRSSKTYISTMFPFIQFEDGFTEEDELWIADQAETDAAFRVRAKAVLDDVFTTDPKTWISITAHSGAATRLLSALNHRPFRLATGQIIPVLVKAEAVALQPTPSFDSHEPYSTCDAPPITSIAGQGCVCATSTSTSTPLPSATGEPDDECPADDE</sequence>
<feature type="compositionally biased region" description="Acidic residues" evidence="1">
    <location>
        <begin position="368"/>
        <end position="378"/>
    </location>
</feature>
<dbReference type="Proteomes" id="UP001305647">
    <property type="component" value="Unassembled WGS sequence"/>
</dbReference>
<reference evidence="3" key="2">
    <citation type="submission" date="2023-05" db="EMBL/GenBank/DDBJ databases">
        <authorList>
            <consortium name="Lawrence Berkeley National Laboratory"/>
            <person name="Steindorff A."/>
            <person name="Hensen N."/>
            <person name="Bonometti L."/>
            <person name="Westerberg I."/>
            <person name="Brannstrom I.O."/>
            <person name="Guillou S."/>
            <person name="Cros-Aarteil S."/>
            <person name="Calhoun S."/>
            <person name="Haridas S."/>
            <person name="Kuo A."/>
            <person name="Mondo S."/>
            <person name="Pangilinan J."/>
            <person name="Riley R."/>
            <person name="Labutti K."/>
            <person name="Andreopoulos B."/>
            <person name="Lipzen A."/>
            <person name="Chen C."/>
            <person name="Yanf M."/>
            <person name="Daum C."/>
            <person name="Ng V."/>
            <person name="Clum A."/>
            <person name="Ohm R."/>
            <person name="Martin F."/>
            <person name="Silar P."/>
            <person name="Natvig D."/>
            <person name="Lalanne C."/>
            <person name="Gautier V."/>
            <person name="Ament-Velasquez S.L."/>
            <person name="Kruys A."/>
            <person name="Hutchinson M.I."/>
            <person name="Powell A.J."/>
            <person name="Barry K."/>
            <person name="Miller A.N."/>
            <person name="Grigoriev I.V."/>
            <person name="Debuchy R."/>
            <person name="Gladieux P."/>
            <person name="Thoren M.H."/>
            <person name="Johannesson H."/>
        </authorList>
    </citation>
    <scope>NUCLEOTIDE SEQUENCE</scope>
    <source>
        <strain evidence="3">CBS 757.83</strain>
    </source>
</reference>
<feature type="compositionally biased region" description="Low complexity" evidence="1">
    <location>
        <begin position="353"/>
        <end position="366"/>
    </location>
</feature>
<dbReference type="GO" id="GO:0005737">
    <property type="term" value="C:cytoplasm"/>
    <property type="evidence" value="ECO:0007669"/>
    <property type="project" value="TreeGrafter"/>
</dbReference>
<proteinExistence type="predicted"/>
<comment type="caution">
    <text evidence="3">The sequence shown here is derived from an EMBL/GenBank/DDBJ whole genome shotgun (WGS) entry which is preliminary data.</text>
</comment>
<feature type="signal peptide" evidence="2">
    <location>
        <begin position="1"/>
        <end position="20"/>
    </location>
</feature>
<dbReference type="AlphaFoldDB" id="A0AAN6T4Q9"/>